<evidence type="ECO:0000256" key="1">
    <source>
        <dbReference type="SAM" id="MobiDB-lite"/>
    </source>
</evidence>
<sequence>MGSGFPSLKMRFLQYPSLGYAMFMISGLENASSRIHLQLECYSCKNTGDEKKHVRELENEYSDCTLVTQAFGQLSDQRQKKTLITLVNTLHSAFPSYSFGHIQPTQFQRHSDHNVVTAGIDMKMMEIVEEYVPDFREILWKAILSSIEYNSCEIYQYFPELEVGDRTNPFFEEGLIWNQTFFFYHREEKKVLLLSMRCVSKLVTGDETFAGDYGDMYAQLDDDDARREHESSSEDDSDDERRARRRRRALSPTAYLAAVSPFPMPE</sequence>
<dbReference type="InterPro" id="IPR038564">
    <property type="entry name" value="Maf1_sf"/>
</dbReference>
<gene>
    <name evidence="2" type="ORF">BLNAU_2501</name>
</gene>
<dbReference type="PANTHER" id="PTHR22504:SF0">
    <property type="entry name" value="REPRESSOR OF RNA POLYMERASE III TRANSCRIPTION MAF1 HOMOLOG"/>
    <property type="match status" value="1"/>
</dbReference>
<proteinExistence type="predicted"/>
<dbReference type="Proteomes" id="UP001281761">
    <property type="component" value="Unassembled WGS sequence"/>
</dbReference>
<organism evidence="2 3">
    <name type="scientific">Blattamonas nauphoetae</name>
    <dbReference type="NCBI Taxonomy" id="2049346"/>
    <lineage>
        <taxon>Eukaryota</taxon>
        <taxon>Metamonada</taxon>
        <taxon>Preaxostyla</taxon>
        <taxon>Oxymonadida</taxon>
        <taxon>Blattamonas</taxon>
    </lineage>
</organism>
<protein>
    <submittedName>
        <fullName evidence="2">Repressor of RNA polymerase III transcription</fullName>
    </submittedName>
</protein>
<keyword evidence="3" id="KW-1185">Reference proteome</keyword>
<dbReference type="PANTHER" id="PTHR22504">
    <property type="entry name" value="REPRESSOR OF RNA POLYMERASE III TRANSCRIPTION MAF1"/>
    <property type="match status" value="1"/>
</dbReference>
<dbReference type="Gene3D" id="3.40.1000.50">
    <property type="entry name" value="Repressor of RNA polymerase III transcription Maf1"/>
    <property type="match status" value="1"/>
</dbReference>
<reference evidence="2 3" key="1">
    <citation type="journal article" date="2022" name="bioRxiv">
        <title>Genomics of Preaxostyla Flagellates Illuminates Evolutionary Transitions and the Path Towards Mitochondrial Loss.</title>
        <authorList>
            <person name="Novak L.V.F."/>
            <person name="Treitli S.C."/>
            <person name="Pyrih J."/>
            <person name="Halakuc P."/>
            <person name="Pipaliya S.V."/>
            <person name="Vacek V."/>
            <person name="Brzon O."/>
            <person name="Soukal P."/>
            <person name="Eme L."/>
            <person name="Dacks J.B."/>
            <person name="Karnkowska A."/>
            <person name="Elias M."/>
            <person name="Hampl V."/>
        </authorList>
    </citation>
    <scope>NUCLEOTIDE SEQUENCE [LARGE SCALE GENOMIC DNA]</scope>
    <source>
        <strain evidence="2">NAU3</strain>
        <tissue evidence="2">Gut</tissue>
    </source>
</reference>
<evidence type="ECO:0000313" key="3">
    <source>
        <dbReference type="Proteomes" id="UP001281761"/>
    </source>
</evidence>
<feature type="region of interest" description="Disordered" evidence="1">
    <location>
        <begin position="221"/>
        <end position="249"/>
    </location>
</feature>
<dbReference type="InterPro" id="IPR015257">
    <property type="entry name" value="Maf1"/>
</dbReference>
<name>A0ABQ9YFW8_9EUKA</name>
<evidence type="ECO:0000313" key="2">
    <source>
        <dbReference type="EMBL" id="KAK2962668.1"/>
    </source>
</evidence>
<dbReference type="EMBL" id="JARBJD010000010">
    <property type="protein sequence ID" value="KAK2962668.1"/>
    <property type="molecule type" value="Genomic_DNA"/>
</dbReference>
<dbReference type="Pfam" id="PF09174">
    <property type="entry name" value="Maf1"/>
    <property type="match status" value="1"/>
</dbReference>
<accession>A0ABQ9YFW8</accession>
<comment type="caution">
    <text evidence="2">The sequence shown here is derived from an EMBL/GenBank/DDBJ whole genome shotgun (WGS) entry which is preliminary data.</text>
</comment>